<comment type="caution">
    <text evidence="10">The sequence shown here is derived from an EMBL/GenBank/DDBJ whole genome shotgun (WGS) entry which is preliminary data.</text>
</comment>
<evidence type="ECO:0000256" key="6">
    <source>
        <dbReference type="ARBA" id="ARBA00022989"/>
    </source>
</evidence>
<reference evidence="10 11" key="1">
    <citation type="journal article" date="2016" name="Nat. Commun.">
        <title>Thousands of microbial genomes shed light on interconnected biogeochemical processes in an aquifer system.</title>
        <authorList>
            <person name="Anantharaman K."/>
            <person name="Brown C.T."/>
            <person name="Hug L.A."/>
            <person name="Sharon I."/>
            <person name="Castelle C.J."/>
            <person name="Probst A.J."/>
            <person name="Thomas B.C."/>
            <person name="Singh A."/>
            <person name="Wilkins M.J."/>
            <person name="Karaoz U."/>
            <person name="Brodie E.L."/>
            <person name="Williams K.H."/>
            <person name="Hubbard S.S."/>
            <person name="Banfield J.F."/>
        </authorList>
    </citation>
    <scope>NUCLEOTIDE SEQUENCE [LARGE SCALE GENOMIC DNA]</scope>
</reference>
<evidence type="ECO:0000256" key="1">
    <source>
        <dbReference type="ARBA" id="ARBA00004651"/>
    </source>
</evidence>
<evidence type="ECO:0000259" key="9">
    <source>
        <dbReference type="Pfam" id="PF13231"/>
    </source>
</evidence>
<feature type="transmembrane region" description="Helical" evidence="8">
    <location>
        <begin position="353"/>
        <end position="369"/>
    </location>
</feature>
<protein>
    <recommendedName>
        <fullName evidence="9">Glycosyltransferase RgtA/B/C/D-like domain-containing protein</fullName>
    </recommendedName>
</protein>
<dbReference type="GO" id="GO:0005886">
    <property type="term" value="C:plasma membrane"/>
    <property type="evidence" value="ECO:0007669"/>
    <property type="project" value="UniProtKB-SubCell"/>
</dbReference>
<name>A0A1F7GWD2_9BACT</name>
<evidence type="ECO:0000313" key="11">
    <source>
        <dbReference type="Proteomes" id="UP000177159"/>
    </source>
</evidence>
<feature type="transmembrane region" description="Helical" evidence="8">
    <location>
        <begin position="149"/>
        <end position="172"/>
    </location>
</feature>
<proteinExistence type="predicted"/>
<feature type="transmembrane region" description="Helical" evidence="8">
    <location>
        <begin position="297"/>
        <end position="319"/>
    </location>
</feature>
<dbReference type="InterPro" id="IPR038731">
    <property type="entry name" value="RgtA/B/C-like"/>
</dbReference>
<evidence type="ECO:0000256" key="3">
    <source>
        <dbReference type="ARBA" id="ARBA00022676"/>
    </source>
</evidence>
<keyword evidence="3" id="KW-0328">Glycosyltransferase</keyword>
<evidence type="ECO:0000256" key="5">
    <source>
        <dbReference type="ARBA" id="ARBA00022692"/>
    </source>
</evidence>
<gene>
    <name evidence="10" type="ORF">A3C24_01065</name>
</gene>
<dbReference type="AlphaFoldDB" id="A0A1F7GWD2"/>
<evidence type="ECO:0000313" key="10">
    <source>
        <dbReference type="EMBL" id="OGK23231.1"/>
    </source>
</evidence>
<evidence type="ECO:0000256" key="4">
    <source>
        <dbReference type="ARBA" id="ARBA00022679"/>
    </source>
</evidence>
<dbReference type="PANTHER" id="PTHR33908">
    <property type="entry name" value="MANNOSYLTRANSFERASE YKCB-RELATED"/>
    <property type="match status" value="1"/>
</dbReference>
<dbReference type="GO" id="GO:0009103">
    <property type="term" value="P:lipopolysaccharide biosynthetic process"/>
    <property type="evidence" value="ECO:0007669"/>
    <property type="project" value="UniProtKB-ARBA"/>
</dbReference>
<keyword evidence="4" id="KW-0808">Transferase</keyword>
<accession>A0A1F7GWD2</accession>
<dbReference type="EMBL" id="MFZM01000024">
    <property type="protein sequence ID" value="OGK23231.1"/>
    <property type="molecule type" value="Genomic_DNA"/>
</dbReference>
<feature type="transmembrane region" description="Helical" evidence="8">
    <location>
        <begin position="331"/>
        <end position="347"/>
    </location>
</feature>
<comment type="subcellular location">
    <subcellularLocation>
        <location evidence="1">Cell membrane</location>
        <topology evidence="1">Multi-pass membrane protein</topology>
    </subcellularLocation>
</comment>
<keyword evidence="5 8" id="KW-0812">Transmembrane</keyword>
<evidence type="ECO:0000256" key="7">
    <source>
        <dbReference type="ARBA" id="ARBA00023136"/>
    </source>
</evidence>
<evidence type="ECO:0000256" key="2">
    <source>
        <dbReference type="ARBA" id="ARBA00022475"/>
    </source>
</evidence>
<feature type="transmembrane region" description="Helical" evidence="8">
    <location>
        <begin position="112"/>
        <end position="129"/>
    </location>
</feature>
<sequence length="518" mass="60433">MTSLHRLREKYILLVLVFVCTLLLTGLYWNLRTHIYFDDGFEFAQIGRNIIEGKGISINSYPLPGLLILQENNLLDYPWPVLHKSPFMGIAMSVAMSIFGTYDWVISLSSSFFYILLIPVVYIFARRVLEFDIPSSIVSTLVIMTNGILAEGAIFGMSEPAAVFFFLTFLFFVRKKQHQYAYYLAGIIAGLAYLNRIESLIWIIIIVGLLFFRKFPKKDLQKLIMSFLVIVLPYWIYNFSKTGNPFFSLQSFIVLVVGTSSFTYYPYAESLYINPIIFIQTHFFEVLIKWIRNAWNFFWSFPQQLGMPLSLVFFIAWVFKKGDKKENFIKAYVIVSFFTLAGILFFMIPEIRFFAIFVPFIGYFGTFYFRTYIKPLSTTRIYYGLVIVYILINSIGLAVFVHETKNQTAYRYSEEEFIAIQKHFDEKAVIASNIWRGVGWYGKRKSVSLPKNIGDVNNVSNQYVEIDGIFLESSDLYHWLPVWDLGWRDIEKEAPLKIEDYVLVEKFPSGSLLYKKYK</sequence>
<feature type="transmembrane region" description="Helical" evidence="8">
    <location>
        <begin position="381"/>
        <end position="401"/>
    </location>
</feature>
<feature type="transmembrane region" description="Helical" evidence="8">
    <location>
        <begin position="246"/>
        <end position="265"/>
    </location>
</feature>
<keyword evidence="6 8" id="KW-1133">Transmembrane helix</keyword>
<keyword evidence="2" id="KW-1003">Cell membrane</keyword>
<feature type="transmembrane region" description="Helical" evidence="8">
    <location>
        <begin position="12"/>
        <end position="31"/>
    </location>
</feature>
<feature type="domain" description="Glycosyltransferase RgtA/B/C/D-like" evidence="9">
    <location>
        <begin position="84"/>
        <end position="237"/>
    </location>
</feature>
<evidence type="ECO:0000256" key="8">
    <source>
        <dbReference type="SAM" id="Phobius"/>
    </source>
</evidence>
<organism evidence="10 11">
    <name type="scientific">Candidatus Roizmanbacteria bacterium RIFCSPHIGHO2_02_FULL_37_24</name>
    <dbReference type="NCBI Taxonomy" id="1802037"/>
    <lineage>
        <taxon>Bacteria</taxon>
        <taxon>Candidatus Roizmaniibacteriota</taxon>
    </lineage>
</organism>
<feature type="transmembrane region" description="Helical" evidence="8">
    <location>
        <begin position="200"/>
        <end position="216"/>
    </location>
</feature>
<dbReference type="InterPro" id="IPR050297">
    <property type="entry name" value="LipidA_mod_glycosyltrf_83"/>
</dbReference>
<dbReference type="Proteomes" id="UP000177159">
    <property type="component" value="Unassembled WGS sequence"/>
</dbReference>
<dbReference type="Pfam" id="PF13231">
    <property type="entry name" value="PMT_2"/>
    <property type="match status" value="1"/>
</dbReference>
<dbReference type="GO" id="GO:0016763">
    <property type="term" value="F:pentosyltransferase activity"/>
    <property type="evidence" value="ECO:0007669"/>
    <property type="project" value="TreeGrafter"/>
</dbReference>
<dbReference type="PANTHER" id="PTHR33908:SF11">
    <property type="entry name" value="MEMBRANE PROTEIN"/>
    <property type="match status" value="1"/>
</dbReference>
<feature type="transmembrane region" description="Helical" evidence="8">
    <location>
        <begin position="223"/>
        <end position="240"/>
    </location>
</feature>
<keyword evidence="7 8" id="KW-0472">Membrane</keyword>